<reference evidence="1 2" key="1">
    <citation type="submission" date="2023-07" db="EMBL/GenBank/DDBJ databases">
        <title>Genomic Encyclopedia of Type Strains, Phase IV (KMG-IV): sequencing the most valuable type-strain genomes for metagenomic binning, comparative biology and taxonomic classification.</title>
        <authorList>
            <person name="Goeker M."/>
        </authorList>
    </citation>
    <scope>NUCLEOTIDE SEQUENCE [LARGE SCALE GENOMIC DNA]</scope>
    <source>
        <strain evidence="1 2">DSM 23948</strain>
    </source>
</reference>
<dbReference type="GO" id="GO:0005840">
    <property type="term" value="C:ribosome"/>
    <property type="evidence" value="ECO:0007669"/>
    <property type="project" value="UniProtKB-KW"/>
</dbReference>
<keyword evidence="1" id="KW-0687">Ribonucleoprotein</keyword>
<sequence length="69" mass="7954">MKTYRISWYAVVEDDSVLDGRSLIHAQTQEEAIEKLVIKKSHEYRLKANMVQIQSIWEIPSGESNESSS</sequence>
<organism evidence="1 2">
    <name type="scientific">Anoxybacillus andreesenii</name>
    <dbReference type="NCBI Taxonomy" id="1325932"/>
    <lineage>
        <taxon>Bacteria</taxon>
        <taxon>Bacillati</taxon>
        <taxon>Bacillota</taxon>
        <taxon>Bacilli</taxon>
        <taxon>Bacillales</taxon>
        <taxon>Anoxybacillaceae</taxon>
        <taxon>Anoxybacillus</taxon>
    </lineage>
</organism>
<proteinExistence type="predicted"/>
<dbReference type="RefSeq" id="WP_307150721.1">
    <property type="nucleotide sequence ID" value="NZ_JAUSTU010000011.1"/>
</dbReference>
<accession>A0ABT9V5G8</accession>
<keyword evidence="1" id="KW-0689">Ribosomal protein</keyword>
<protein>
    <submittedName>
        <fullName evidence="1">Ribosomal protein L20A (L18A)</fullName>
    </submittedName>
</protein>
<gene>
    <name evidence="1" type="ORF">J2S07_002517</name>
</gene>
<comment type="caution">
    <text evidence="1">The sequence shown here is derived from an EMBL/GenBank/DDBJ whole genome shotgun (WGS) entry which is preliminary data.</text>
</comment>
<evidence type="ECO:0000313" key="2">
    <source>
        <dbReference type="Proteomes" id="UP001231362"/>
    </source>
</evidence>
<dbReference type="EMBL" id="JAUSTU010000011">
    <property type="protein sequence ID" value="MDQ0156198.1"/>
    <property type="molecule type" value="Genomic_DNA"/>
</dbReference>
<evidence type="ECO:0000313" key="1">
    <source>
        <dbReference type="EMBL" id="MDQ0156198.1"/>
    </source>
</evidence>
<dbReference type="Proteomes" id="UP001231362">
    <property type="component" value="Unassembled WGS sequence"/>
</dbReference>
<name>A0ABT9V5G8_9BACL</name>
<keyword evidence="2" id="KW-1185">Reference proteome</keyword>